<comment type="caution">
    <text evidence="1">The sequence shown here is derived from an EMBL/GenBank/DDBJ whole genome shotgun (WGS) entry which is preliminary data.</text>
</comment>
<organism evidence="1 2">
    <name type="scientific">Trifolium medium</name>
    <dbReference type="NCBI Taxonomy" id="97028"/>
    <lineage>
        <taxon>Eukaryota</taxon>
        <taxon>Viridiplantae</taxon>
        <taxon>Streptophyta</taxon>
        <taxon>Embryophyta</taxon>
        <taxon>Tracheophyta</taxon>
        <taxon>Spermatophyta</taxon>
        <taxon>Magnoliopsida</taxon>
        <taxon>eudicotyledons</taxon>
        <taxon>Gunneridae</taxon>
        <taxon>Pentapetalae</taxon>
        <taxon>rosids</taxon>
        <taxon>fabids</taxon>
        <taxon>Fabales</taxon>
        <taxon>Fabaceae</taxon>
        <taxon>Papilionoideae</taxon>
        <taxon>50 kb inversion clade</taxon>
        <taxon>NPAAA clade</taxon>
        <taxon>Hologalegina</taxon>
        <taxon>IRL clade</taxon>
        <taxon>Trifolieae</taxon>
        <taxon>Trifolium</taxon>
    </lineage>
</organism>
<name>A0A392UU24_9FABA</name>
<dbReference type="Proteomes" id="UP000265520">
    <property type="component" value="Unassembled WGS sequence"/>
</dbReference>
<feature type="non-terminal residue" evidence="1">
    <location>
        <position position="34"/>
    </location>
</feature>
<accession>A0A392UU24</accession>
<evidence type="ECO:0000313" key="1">
    <source>
        <dbReference type="EMBL" id="MCI79524.1"/>
    </source>
</evidence>
<dbReference type="EMBL" id="LXQA010975475">
    <property type="protein sequence ID" value="MCI79524.1"/>
    <property type="molecule type" value="Genomic_DNA"/>
</dbReference>
<keyword evidence="2" id="KW-1185">Reference proteome</keyword>
<dbReference type="AlphaFoldDB" id="A0A392UU24"/>
<proteinExistence type="predicted"/>
<protein>
    <submittedName>
        <fullName evidence="1">Uncharacterized protein</fullName>
    </submittedName>
</protein>
<sequence length="34" mass="3811">MVSAICATRERGLRGAQYNSVFLVFLLVLARRAQ</sequence>
<reference evidence="1 2" key="1">
    <citation type="journal article" date="2018" name="Front. Plant Sci.">
        <title>Red Clover (Trifolium pratense) and Zigzag Clover (T. medium) - A Picture of Genomic Similarities and Differences.</title>
        <authorList>
            <person name="Dluhosova J."/>
            <person name="Istvanek J."/>
            <person name="Nedelnik J."/>
            <person name="Repkova J."/>
        </authorList>
    </citation>
    <scope>NUCLEOTIDE SEQUENCE [LARGE SCALE GENOMIC DNA]</scope>
    <source>
        <strain evidence="2">cv. 10/8</strain>
        <tissue evidence="1">Leaf</tissue>
    </source>
</reference>
<evidence type="ECO:0000313" key="2">
    <source>
        <dbReference type="Proteomes" id="UP000265520"/>
    </source>
</evidence>